<dbReference type="SUPFAM" id="SSF51445">
    <property type="entry name" value="(Trans)glycosidases"/>
    <property type="match status" value="1"/>
</dbReference>
<keyword evidence="2" id="KW-0732">Signal</keyword>
<evidence type="ECO:0000256" key="2">
    <source>
        <dbReference type="SAM" id="SignalP"/>
    </source>
</evidence>
<dbReference type="InterPro" id="IPR005084">
    <property type="entry name" value="CBM6"/>
</dbReference>
<reference evidence="5 6" key="1">
    <citation type="submission" date="2019-02" db="EMBL/GenBank/DDBJ databases">
        <title>Deep-cultivation of Planctomycetes and their phenomic and genomic characterization uncovers novel biology.</title>
        <authorList>
            <person name="Wiegand S."/>
            <person name="Jogler M."/>
            <person name="Boedeker C."/>
            <person name="Pinto D."/>
            <person name="Vollmers J."/>
            <person name="Rivas-Marin E."/>
            <person name="Kohn T."/>
            <person name="Peeters S.H."/>
            <person name="Heuer A."/>
            <person name="Rast P."/>
            <person name="Oberbeckmann S."/>
            <person name="Bunk B."/>
            <person name="Jeske O."/>
            <person name="Meyerdierks A."/>
            <person name="Storesund J.E."/>
            <person name="Kallscheuer N."/>
            <person name="Luecker S."/>
            <person name="Lage O.M."/>
            <person name="Pohl T."/>
            <person name="Merkel B.J."/>
            <person name="Hornburger P."/>
            <person name="Mueller R.-W."/>
            <person name="Bruemmer F."/>
            <person name="Labrenz M."/>
            <person name="Spormann A.M."/>
            <person name="Op Den Camp H."/>
            <person name="Overmann J."/>
            <person name="Amann R."/>
            <person name="Jetten M.S.M."/>
            <person name="Mascher T."/>
            <person name="Medema M.H."/>
            <person name="Devos D.P."/>
            <person name="Kaster A.-K."/>
            <person name="Ovreas L."/>
            <person name="Rohde M."/>
            <person name="Galperin M.Y."/>
            <person name="Jogler C."/>
        </authorList>
    </citation>
    <scope>NUCLEOTIDE SEQUENCE [LARGE SCALE GENOMIC DNA]</scope>
    <source>
        <strain evidence="5 6">CA13</strain>
    </source>
</reference>
<evidence type="ECO:0000259" key="3">
    <source>
        <dbReference type="Pfam" id="PF03422"/>
    </source>
</evidence>
<feature type="signal peptide" evidence="2">
    <location>
        <begin position="1"/>
        <end position="21"/>
    </location>
</feature>
<dbReference type="Pfam" id="PF03648">
    <property type="entry name" value="Glyco_hydro_67N"/>
    <property type="match status" value="1"/>
</dbReference>
<dbReference type="GO" id="GO:0030246">
    <property type="term" value="F:carbohydrate binding"/>
    <property type="evidence" value="ECO:0007669"/>
    <property type="project" value="InterPro"/>
</dbReference>
<dbReference type="CDD" id="cd04084">
    <property type="entry name" value="CBM6_xylanase-like"/>
    <property type="match status" value="1"/>
</dbReference>
<accession>A0A5C5Z5K9</accession>
<proteinExistence type="predicted"/>
<keyword evidence="6" id="KW-1185">Reference proteome</keyword>
<protein>
    <submittedName>
        <fullName evidence="5">Carbohydrate binding module (Family 6)</fullName>
    </submittedName>
</protein>
<dbReference type="EMBL" id="SJPJ01000001">
    <property type="protein sequence ID" value="TWT82480.1"/>
    <property type="molecule type" value="Genomic_DNA"/>
</dbReference>
<dbReference type="InterPro" id="IPR029018">
    <property type="entry name" value="Hex-like_dom2"/>
</dbReference>
<dbReference type="Proteomes" id="UP000315010">
    <property type="component" value="Unassembled WGS sequence"/>
</dbReference>
<dbReference type="SUPFAM" id="SSF55545">
    <property type="entry name" value="beta-N-acetylhexosaminidase-like domain"/>
    <property type="match status" value="1"/>
</dbReference>
<dbReference type="InterPro" id="IPR013783">
    <property type="entry name" value="Ig-like_fold"/>
</dbReference>
<evidence type="ECO:0000313" key="6">
    <source>
        <dbReference type="Proteomes" id="UP000315010"/>
    </source>
</evidence>
<dbReference type="SUPFAM" id="SSF49785">
    <property type="entry name" value="Galactose-binding domain-like"/>
    <property type="match status" value="1"/>
</dbReference>
<dbReference type="InterPro" id="IPR008979">
    <property type="entry name" value="Galactose-bd-like_sf"/>
</dbReference>
<dbReference type="AlphaFoldDB" id="A0A5C5Z5K9"/>
<dbReference type="Gene3D" id="3.30.379.10">
    <property type="entry name" value="Chitobiase/beta-hexosaminidase domain 2-like"/>
    <property type="match status" value="1"/>
</dbReference>
<feature type="domain" description="CBM6" evidence="3">
    <location>
        <begin position="583"/>
        <end position="691"/>
    </location>
</feature>
<dbReference type="Gene3D" id="2.60.40.10">
    <property type="entry name" value="Immunoglobulins"/>
    <property type="match status" value="2"/>
</dbReference>
<keyword evidence="1" id="KW-0378">Hydrolase</keyword>
<sequence precursor="true">MRHFISILAVYSLFCINAAEASDGQIVVGVAASEMEQYAALELQRYLYQLSGSQLAIVDDNASIDGPAFVVGTKQTNAVVRQLAADGQLEVDSEALGPQGFLLRKLHQNGHPVLAIVGHDAEGTLYGVYGLLDDHYGVGFYFSGDVLPEKKDRLTIPDIDECKTPEMRIRGVLPWTNFHQSATVFSWNDWKFVLDQAAKMRMNFIHIHNYNKSHSWDGRGHTEMFHTFQYQGFLKRSWMASASTGHHWCCPAWDVNEYRFGASDLYGDYDFGADCTLHNESLTNLQVANKGISEFERVISYAHSRGIKIGIGLDIDVVPSEYGVAATNAELVQSRIDQITSHYPELDYLLCFQSEKHSAWSSDEYKQWREIFDQIYDGVKAKSPKTRLAVSGWGLQPEPVASLPEDVICAPIARYGASFENGEIYGDREYWGCPWLEVDGGCSQHYYPYGTHLSTTIASYKKRVPNMTGLYCLTWRLSDAIEPKLSYIAKAPWDLENKYDSSYDVYHEYAQKNYGSENAAAVTEIINENEPFAEDHGECRQTPHFTGSNRRAEQGHVLDLAKITLLNRHSNDQPASTVTKIAAVSYSLRRGPTLQKFKSDDHGEDDHGEYVRKIVCGDWLHFDDVDFGTGANAIALESRVRKDLDVEVRIDGPNGPLVGVCDLAHSAQWQTTQTDTEIVTGKHTLCLRFLLKAKNEYDKATSQLEVVQGLVDKSKDIGQKERLERLENRLASVRNYLKMDEHFPYITWNELPGAFDDWVGNFVARVHDISSLGNIISIQNRFVKLRYVSKVDELRREQQIQSPSDVSARGTTDGTCISWQNEQPSVHGFNVYRDGQQINETLLPPDANTYADQVNGRFAYQVAAVDAAGNESLRSIRSHCSGGDADVADPRVIVISPPTSQPIGQPVDVVARVLDGRAFEEISAMIFFRKPGEPEWIELPMTRQAKAVFGGRIPGHEVTEAGLEYYVAASDGTNTGHFPKAGVMQPASLVGYSIKDITLPSPPSGLVDSDGILKWRASGDDMYWYQIYRSKSPDFLPGPATLLTYLPSDALVFTDKARDRNGQPLLGNYFYRVVAVDEQGNESVPTPIIKIVHGPVQEAS</sequence>
<feature type="domain" description="Alpha glucuronidase N-terminal" evidence="4">
    <location>
        <begin position="30"/>
        <end position="130"/>
    </location>
</feature>
<feature type="chain" id="PRO_5022799994" evidence="2">
    <location>
        <begin position="22"/>
        <end position="1100"/>
    </location>
</feature>
<name>A0A5C5Z5K9_9BACT</name>
<dbReference type="InterPro" id="IPR005154">
    <property type="entry name" value="Glyco_hydro_67_aGlcAse_N"/>
</dbReference>
<dbReference type="Pfam" id="PF03422">
    <property type="entry name" value="CBM_6"/>
    <property type="match status" value="1"/>
</dbReference>
<dbReference type="RefSeq" id="WP_419194530.1">
    <property type="nucleotide sequence ID" value="NZ_SJPJ01000001.1"/>
</dbReference>
<dbReference type="GO" id="GO:0046559">
    <property type="term" value="F:alpha-glucuronidase activity"/>
    <property type="evidence" value="ECO:0007669"/>
    <property type="project" value="InterPro"/>
</dbReference>
<evidence type="ECO:0000313" key="5">
    <source>
        <dbReference type="EMBL" id="TWT82480.1"/>
    </source>
</evidence>
<gene>
    <name evidence="5" type="ORF">CA13_39430</name>
</gene>
<organism evidence="5 6">
    <name type="scientific">Novipirellula herctigrandis</name>
    <dbReference type="NCBI Taxonomy" id="2527986"/>
    <lineage>
        <taxon>Bacteria</taxon>
        <taxon>Pseudomonadati</taxon>
        <taxon>Planctomycetota</taxon>
        <taxon>Planctomycetia</taxon>
        <taxon>Pirellulales</taxon>
        <taxon>Pirellulaceae</taxon>
        <taxon>Novipirellula</taxon>
    </lineage>
</organism>
<dbReference type="InterPro" id="IPR017853">
    <property type="entry name" value="GH"/>
</dbReference>
<evidence type="ECO:0000259" key="4">
    <source>
        <dbReference type="Pfam" id="PF03648"/>
    </source>
</evidence>
<dbReference type="GO" id="GO:0045493">
    <property type="term" value="P:xylan catabolic process"/>
    <property type="evidence" value="ECO:0007669"/>
    <property type="project" value="InterPro"/>
</dbReference>
<dbReference type="Gene3D" id="2.60.120.260">
    <property type="entry name" value="Galactose-binding domain-like"/>
    <property type="match status" value="1"/>
</dbReference>
<evidence type="ECO:0000256" key="1">
    <source>
        <dbReference type="ARBA" id="ARBA00022801"/>
    </source>
</evidence>
<comment type="caution">
    <text evidence="5">The sequence shown here is derived from an EMBL/GenBank/DDBJ whole genome shotgun (WGS) entry which is preliminary data.</text>
</comment>